<dbReference type="Pfam" id="PF14602">
    <property type="entry name" value="Hexapep_2"/>
    <property type="match status" value="1"/>
</dbReference>
<dbReference type="PANTHER" id="PTHR23416">
    <property type="entry name" value="SIALIC ACID SYNTHASE-RELATED"/>
    <property type="match status" value="1"/>
</dbReference>
<proteinExistence type="predicted"/>
<dbReference type="EMBL" id="CP015093">
    <property type="protein sequence ID" value="APZ52530.1"/>
    <property type="molecule type" value="Genomic_DNA"/>
</dbReference>
<keyword evidence="2" id="KW-0677">Repeat</keyword>
<evidence type="ECO:0000256" key="3">
    <source>
        <dbReference type="ARBA" id="ARBA00023315"/>
    </source>
</evidence>
<protein>
    <submittedName>
        <fullName evidence="4">Hexapeptide repeat of succinyl-transferase</fullName>
    </submittedName>
</protein>
<name>A0A1P8USZ8_9RHOB</name>
<evidence type="ECO:0000256" key="2">
    <source>
        <dbReference type="ARBA" id="ARBA00022737"/>
    </source>
</evidence>
<dbReference type="STRING" id="1250539.Ga0080574_TMP2196"/>
<gene>
    <name evidence="4" type="ORF">Ga0080574_TMP2196</name>
</gene>
<dbReference type="AlphaFoldDB" id="A0A1P8USZ8"/>
<dbReference type="Gene3D" id="2.160.10.10">
    <property type="entry name" value="Hexapeptide repeat proteins"/>
    <property type="match status" value="1"/>
</dbReference>
<keyword evidence="3" id="KW-0012">Acyltransferase</keyword>
<dbReference type="InterPro" id="IPR051159">
    <property type="entry name" value="Hexapeptide_acetyltransf"/>
</dbReference>
<dbReference type="InterPro" id="IPR018357">
    <property type="entry name" value="Hexapep_transf_CS"/>
</dbReference>
<dbReference type="GO" id="GO:0016746">
    <property type="term" value="F:acyltransferase activity"/>
    <property type="evidence" value="ECO:0007669"/>
    <property type="project" value="UniProtKB-KW"/>
</dbReference>
<dbReference type="PANTHER" id="PTHR23416:SF78">
    <property type="entry name" value="LIPOPOLYSACCHARIDE BIOSYNTHESIS O-ACETYL TRANSFERASE WBBJ-RELATED"/>
    <property type="match status" value="1"/>
</dbReference>
<evidence type="ECO:0000256" key="1">
    <source>
        <dbReference type="ARBA" id="ARBA00022679"/>
    </source>
</evidence>
<keyword evidence="5" id="KW-1185">Reference proteome</keyword>
<sequence>MRIYSGALRRISGKLADLRYGRYLEKHGSLRIGPGVAFKSFIGLAGREGKELRLIAHGGNWIGAGTVLQGSGAITLGANSFFGERCVIGCNERIDIGRDVLVAQHVTIRDTDHSFERTDIPINKQGISTAAVVIGDDVWLGHGAVILKGVTIGKGAIVAAGAVVNRDVGDYDIVGGVPARRIGSRLSQDEGPAAAPA</sequence>
<dbReference type="Proteomes" id="UP000187059">
    <property type="component" value="Chromosome"/>
</dbReference>
<reference evidence="4 5" key="1">
    <citation type="submission" date="2016-04" db="EMBL/GenBank/DDBJ databases">
        <title>Deep-sea bacteria in the southern Pacific.</title>
        <authorList>
            <person name="Tang K."/>
        </authorList>
    </citation>
    <scope>NUCLEOTIDE SEQUENCE [LARGE SCALE GENOMIC DNA]</scope>
    <source>
        <strain evidence="4 5">JLT2014</strain>
    </source>
</reference>
<dbReference type="InterPro" id="IPR011004">
    <property type="entry name" value="Trimer_LpxA-like_sf"/>
</dbReference>
<dbReference type="KEGG" id="paby:Ga0080574_TMP2196"/>
<dbReference type="SUPFAM" id="SSF51161">
    <property type="entry name" value="Trimeric LpxA-like enzymes"/>
    <property type="match status" value="1"/>
</dbReference>
<dbReference type="PROSITE" id="PS00101">
    <property type="entry name" value="HEXAPEP_TRANSFERASES"/>
    <property type="match status" value="1"/>
</dbReference>
<evidence type="ECO:0000313" key="5">
    <source>
        <dbReference type="Proteomes" id="UP000187059"/>
    </source>
</evidence>
<accession>A0A1P8USZ8</accession>
<dbReference type="Pfam" id="PF00132">
    <property type="entry name" value="Hexapep"/>
    <property type="match status" value="1"/>
</dbReference>
<dbReference type="CDD" id="cd04647">
    <property type="entry name" value="LbH_MAT_like"/>
    <property type="match status" value="1"/>
</dbReference>
<keyword evidence="1 4" id="KW-0808">Transferase</keyword>
<evidence type="ECO:0000313" key="4">
    <source>
        <dbReference type="EMBL" id="APZ52530.1"/>
    </source>
</evidence>
<dbReference type="InterPro" id="IPR001451">
    <property type="entry name" value="Hexapep"/>
</dbReference>
<organism evidence="4 5">
    <name type="scientific">Salipiger abyssi</name>
    <dbReference type="NCBI Taxonomy" id="1250539"/>
    <lineage>
        <taxon>Bacteria</taxon>
        <taxon>Pseudomonadati</taxon>
        <taxon>Pseudomonadota</taxon>
        <taxon>Alphaproteobacteria</taxon>
        <taxon>Rhodobacterales</taxon>
        <taxon>Roseobacteraceae</taxon>
        <taxon>Salipiger</taxon>
    </lineage>
</organism>